<comment type="similarity">
    <text evidence="2">Belongs to the cyclophilin-type PPIase family.</text>
</comment>
<evidence type="ECO:0000256" key="6">
    <source>
        <dbReference type="SAM" id="SignalP"/>
    </source>
</evidence>
<dbReference type="Pfam" id="PF00160">
    <property type="entry name" value="Pro_isomerase"/>
    <property type="match status" value="1"/>
</dbReference>
<evidence type="ECO:0000256" key="5">
    <source>
        <dbReference type="ARBA" id="ARBA00023235"/>
    </source>
</evidence>
<dbReference type="InterPro" id="IPR024936">
    <property type="entry name" value="Cyclophilin-type_PPIase"/>
</dbReference>
<sequence length="224" mass="24938">MKHLAISFIMAFALAGALQAAARKAVVVQTTLGDIRIELYDETPAHRDNFLKLARSHFYDSVLFHRVVRNFVVQAGDPGSKRAEPGQMLGGGTLDYRIPAEIRLPRLYHKRGAVAMAREADEANPGRESDACQFYIVWGKRHSTAVVDEQRQRLDTLGGGATMTDEMASTYRKVGGLPQLDGLYTVFGEVTEGLDVVERMLEADTDDYDRPLDDIRIIAVRVEE</sequence>
<dbReference type="InterPro" id="IPR044666">
    <property type="entry name" value="Cyclophilin_A-like"/>
</dbReference>
<dbReference type="Proteomes" id="UP000764045">
    <property type="component" value="Unassembled WGS sequence"/>
</dbReference>
<dbReference type="GO" id="GO:0003755">
    <property type="term" value="F:peptidyl-prolyl cis-trans isomerase activity"/>
    <property type="evidence" value="ECO:0007669"/>
    <property type="project" value="UniProtKB-KW"/>
</dbReference>
<dbReference type="InterPro" id="IPR029000">
    <property type="entry name" value="Cyclophilin-like_dom_sf"/>
</dbReference>
<evidence type="ECO:0000256" key="1">
    <source>
        <dbReference type="ARBA" id="ARBA00002388"/>
    </source>
</evidence>
<dbReference type="Gene3D" id="2.40.100.10">
    <property type="entry name" value="Cyclophilin-like"/>
    <property type="match status" value="1"/>
</dbReference>
<name>A0A939B3H5_9BACT</name>
<evidence type="ECO:0000256" key="2">
    <source>
        <dbReference type="ARBA" id="ARBA00007365"/>
    </source>
</evidence>
<dbReference type="SUPFAM" id="SSF50891">
    <property type="entry name" value="Cyclophilin-like"/>
    <property type="match status" value="1"/>
</dbReference>
<keyword evidence="4" id="KW-0697">Rotamase</keyword>
<dbReference type="EMBL" id="JACJJL010000002">
    <property type="protein sequence ID" value="MBM6660414.1"/>
    <property type="molecule type" value="Genomic_DNA"/>
</dbReference>
<feature type="domain" description="PPIase cyclophilin-type" evidence="7">
    <location>
        <begin position="22"/>
        <end position="222"/>
    </location>
</feature>
<proteinExistence type="inferred from homology"/>
<feature type="chain" id="PRO_5037647400" description="peptidylprolyl isomerase" evidence="6">
    <location>
        <begin position="21"/>
        <end position="224"/>
    </location>
</feature>
<dbReference type="InterPro" id="IPR002130">
    <property type="entry name" value="Cyclophilin-type_PPIase_dom"/>
</dbReference>
<dbReference type="EC" id="5.2.1.8" evidence="3"/>
<dbReference type="PIRSF" id="PIRSF001467">
    <property type="entry name" value="Peptidylpro_ismrse"/>
    <property type="match status" value="1"/>
</dbReference>
<feature type="signal peptide" evidence="6">
    <location>
        <begin position="1"/>
        <end position="20"/>
    </location>
</feature>
<evidence type="ECO:0000256" key="3">
    <source>
        <dbReference type="ARBA" id="ARBA00013194"/>
    </source>
</evidence>
<dbReference type="PANTHER" id="PTHR45625:SF4">
    <property type="entry name" value="PEPTIDYLPROLYL ISOMERASE DOMAIN AND WD REPEAT-CONTAINING PROTEIN 1"/>
    <property type="match status" value="1"/>
</dbReference>
<dbReference type="PROSITE" id="PS00170">
    <property type="entry name" value="CSA_PPIASE_1"/>
    <property type="match status" value="1"/>
</dbReference>
<dbReference type="AlphaFoldDB" id="A0A939B3H5"/>
<keyword evidence="6" id="KW-0732">Signal</keyword>
<accession>A0A939B3H5</accession>
<organism evidence="8 9">
    <name type="scientific">Marseilla massiliensis</name>
    <dbReference type="NCBI Taxonomy" id="1841864"/>
    <lineage>
        <taxon>Bacteria</taxon>
        <taxon>Pseudomonadati</taxon>
        <taxon>Bacteroidota</taxon>
        <taxon>Bacteroidia</taxon>
        <taxon>Bacteroidales</taxon>
        <taxon>Prevotellaceae</taxon>
        <taxon>Marseilla</taxon>
    </lineage>
</organism>
<dbReference type="CDD" id="cd00317">
    <property type="entry name" value="cyclophilin"/>
    <property type="match status" value="1"/>
</dbReference>
<dbReference type="GO" id="GO:0006457">
    <property type="term" value="P:protein folding"/>
    <property type="evidence" value="ECO:0007669"/>
    <property type="project" value="InterPro"/>
</dbReference>
<keyword evidence="5 8" id="KW-0413">Isomerase</keyword>
<dbReference type="PROSITE" id="PS50072">
    <property type="entry name" value="CSA_PPIASE_2"/>
    <property type="match status" value="1"/>
</dbReference>
<comment type="function">
    <text evidence="1">PPIases accelerate the folding of proteins. It catalyzes the cis-trans isomerization of proline imidic peptide bonds in oligopeptides.</text>
</comment>
<keyword evidence="9" id="KW-1185">Reference proteome</keyword>
<evidence type="ECO:0000259" key="7">
    <source>
        <dbReference type="PROSITE" id="PS50072"/>
    </source>
</evidence>
<evidence type="ECO:0000313" key="8">
    <source>
        <dbReference type="EMBL" id="MBM6660414.1"/>
    </source>
</evidence>
<dbReference type="PANTHER" id="PTHR45625">
    <property type="entry name" value="PEPTIDYL-PROLYL CIS-TRANS ISOMERASE-RELATED"/>
    <property type="match status" value="1"/>
</dbReference>
<evidence type="ECO:0000313" key="9">
    <source>
        <dbReference type="Proteomes" id="UP000764045"/>
    </source>
</evidence>
<comment type="caution">
    <text evidence="8">The sequence shown here is derived from an EMBL/GenBank/DDBJ whole genome shotgun (WGS) entry which is preliminary data.</text>
</comment>
<protein>
    <recommendedName>
        <fullName evidence="3">peptidylprolyl isomerase</fullName>
        <ecNumber evidence="3">5.2.1.8</ecNumber>
    </recommendedName>
</protein>
<gene>
    <name evidence="8" type="ORF">H6B30_01350</name>
</gene>
<dbReference type="RefSeq" id="WP_205107171.1">
    <property type="nucleotide sequence ID" value="NZ_CAWUJD010000001.1"/>
</dbReference>
<dbReference type="InterPro" id="IPR020892">
    <property type="entry name" value="Cyclophilin-type_PPIase_CS"/>
</dbReference>
<evidence type="ECO:0000256" key="4">
    <source>
        <dbReference type="ARBA" id="ARBA00023110"/>
    </source>
</evidence>
<reference evidence="8 9" key="1">
    <citation type="journal article" date="2021" name="Sci. Rep.">
        <title>The distribution of antibiotic resistance genes in chicken gut microbiota commensals.</title>
        <authorList>
            <person name="Juricova H."/>
            <person name="Matiasovicova J."/>
            <person name="Kubasova T."/>
            <person name="Cejkova D."/>
            <person name="Rychlik I."/>
        </authorList>
    </citation>
    <scope>NUCLEOTIDE SEQUENCE [LARGE SCALE GENOMIC DNA]</scope>
    <source>
        <strain evidence="8 9">An819</strain>
    </source>
</reference>